<keyword evidence="3" id="KW-1185">Reference proteome</keyword>
<gene>
    <name evidence="2" type="ORF">ACFQ2X_05270</name>
</gene>
<evidence type="ECO:0000313" key="3">
    <source>
        <dbReference type="Proteomes" id="UP001597264"/>
    </source>
</evidence>
<accession>A0ABW3U6F2</accession>
<keyword evidence="1" id="KW-0812">Transmembrane</keyword>
<keyword evidence="1" id="KW-1133">Transmembrane helix</keyword>
<dbReference type="Pfam" id="PF03203">
    <property type="entry name" value="MerC"/>
    <property type="match status" value="1"/>
</dbReference>
<evidence type="ECO:0000313" key="2">
    <source>
        <dbReference type="EMBL" id="MFD1216002.1"/>
    </source>
</evidence>
<proteinExistence type="predicted"/>
<reference evidence="3" key="1">
    <citation type="journal article" date="2019" name="Int. J. Syst. Evol. Microbiol.">
        <title>The Global Catalogue of Microorganisms (GCM) 10K type strain sequencing project: providing services to taxonomists for standard genome sequencing and annotation.</title>
        <authorList>
            <consortium name="The Broad Institute Genomics Platform"/>
            <consortium name="The Broad Institute Genome Sequencing Center for Infectious Disease"/>
            <person name="Wu L."/>
            <person name="Ma J."/>
        </authorList>
    </citation>
    <scope>NUCLEOTIDE SEQUENCE [LARGE SCALE GENOMIC DNA]</scope>
    <source>
        <strain evidence="3">CCUG 54356</strain>
    </source>
</reference>
<dbReference type="Proteomes" id="UP001597264">
    <property type="component" value="Unassembled WGS sequence"/>
</dbReference>
<evidence type="ECO:0000256" key="1">
    <source>
        <dbReference type="SAM" id="Phobius"/>
    </source>
</evidence>
<feature type="transmembrane region" description="Helical" evidence="1">
    <location>
        <begin position="42"/>
        <end position="62"/>
    </location>
</feature>
<dbReference type="InterPro" id="IPR004891">
    <property type="entry name" value="Mercury-R_MerC"/>
</dbReference>
<dbReference type="RefSeq" id="WP_230436130.1">
    <property type="nucleotide sequence ID" value="NZ_CP087715.1"/>
</dbReference>
<protein>
    <submittedName>
        <fullName evidence="2">MerC domain-containing protein</fullName>
    </submittedName>
</protein>
<organism evidence="2 3">
    <name type="scientific">Microbulbifer celer</name>
    <dbReference type="NCBI Taxonomy" id="435905"/>
    <lineage>
        <taxon>Bacteria</taxon>
        <taxon>Pseudomonadati</taxon>
        <taxon>Pseudomonadota</taxon>
        <taxon>Gammaproteobacteria</taxon>
        <taxon>Cellvibrionales</taxon>
        <taxon>Microbulbiferaceae</taxon>
        <taxon>Microbulbifer</taxon>
    </lineage>
</organism>
<name>A0ABW3U6F2_9GAMM</name>
<sequence length="144" mass="15302">MKKDTLGMLVSGLCLVHCLATPLVLAFGGLGMLGAALENEWIHLALLVPVLLLALSSFPIACRQHRRPAVMTSGFAGVVILILALVLGLEGHWELLASTVGAGLLVSAHWVNRRLLCVASVDQIANRGTNTEGNDATVQDRCFH</sequence>
<feature type="transmembrane region" description="Helical" evidence="1">
    <location>
        <begin position="69"/>
        <end position="89"/>
    </location>
</feature>
<dbReference type="EMBL" id="JBHTLR010000005">
    <property type="protein sequence ID" value="MFD1216002.1"/>
    <property type="molecule type" value="Genomic_DNA"/>
</dbReference>
<keyword evidence="1" id="KW-0472">Membrane</keyword>
<comment type="caution">
    <text evidence="2">The sequence shown here is derived from an EMBL/GenBank/DDBJ whole genome shotgun (WGS) entry which is preliminary data.</text>
</comment>